<feature type="region of interest" description="Disordered" evidence="15">
    <location>
        <begin position="16"/>
        <end position="89"/>
    </location>
</feature>
<dbReference type="Proteomes" id="UP000095280">
    <property type="component" value="Unplaced"/>
</dbReference>
<keyword evidence="16" id="KW-1185">Reference proteome</keyword>
<feature type="region of interest" description="Disordered" evidence="15">
    <location>
        <begin position="497"/>
        <end position="517"/>
    </location>
</feature>
<feature type="compositionally biased region" description="Low complexity" evidence="15">
    <location>
        <begin position="436"/>
        <end position="454"/>
    </location>
</feature>
<comment type="catalytic activity">
    <reaction evidence="8">
        <text>a 1,2-diacyl-sn-glycero-3-phospho-(1D-myo-inositol)(in) = a 1,2-diacyl-sn-glycero-3-phospho-(1D-myo-inositol)(out)</text>
        <dbReference type="Rhea" id="RHEA:38691"/>
        <dbReference type="ChEBI" id="CHEBI:57880"/>
    </reaction>
</comment>
<dbReference type="GO" id="GO:0012505">
    <property type="term" value="C:endomembrane system"/>
    <property type="evidence" value="ECO:0007669"/>
    <property type="project" value="TreeGrafter"/>
</dbReference>
<sequence length="517" mass="56281">LGSFSSIQGFSVFPGTKRSHLRRAEACKTDGSPSNGFSRRTPTCQSSQPAGCHSKRPTCPGELHGHSRPAHPPLRAREHRAASPPADPGTLRRIVEKLRLSRQPTSTMQFLTTPISTAAAADHLRVRLSPGLRFPAFKNDIAFWRQMDRSVGISSTAVLWRCISGFVVLLYLAEEKTSLLVVAPAAVQLVIELWKLSKVFKLSRPGLGARSEAERKTGALDSQGTRYLSYVMLPLCAGAPIYSLMYVPHKSWYSWTINSMANCVVRLRLPVHDASAVHQLQNEIRGPPAVEGADLQSPSIPSLTTCSLFIIRMPTAHRLACFRDDVIFIIYMYQRWLYPVDKSRTNEFGQSFDEAEPSSGDAGDKSRDLLGAPRRHANRLPSTSAASGGSGDGAIRWESVFSPKPGQRRSLASSREALRCAWPPSATGLRRRYRRGVSCSSSSNSRHTSDGGSADADDRANAEDAESDVTFAQLAPPVPLLVVAGCARKPWTRAQLNEAPASAAGRSEAEAEAPKIS</sequence>
<comment type="catalytic activity">
    <reaction evidence="6">
        <text>a 1,2-diacyl-sn-glycero-3-phosphoethanolamine(in) = a 1,2-diacyl-sn-glycero-3-phosphoethanolamine(out)</text>
        <dbReference type="Rhea" id="RHEA:38895"/>
        <dbReference type="ChEBI" id="CHEBI:64612"/>
    </reaction>
</comment>
<evidence type="ECO:0000256" key="3">
    <source>
        <dbReference type="ARBA" id="ARBA00022692"/>
    </source>
</evidence>
<dbReference type="WBParaSite" id="maker-unitig_37897-snap-gene-0.2-mRNA-1">
    <property type="protein sequence ID" value="maker-unitig_37897-snap-gene-0.2-mRNA-1"/>
    <property type="gene ID" value="maker-unitig_37897-snap-gene-0.2"/>
</dbReference>
<accession>A0A1I8FK50</accession>
<dbReference type="AlphaFoldDB" id="A0A1I8FK50"/>
<name>A0A1I8FK50_9PLAT</name>
<dbReference type="PANTHER" id="PTHR21347">
    <property type="entry name" value="CLEFT LIP AND PALATE ASSOCIATED TRANSMEMBRANE PROTEIN-RELATED"/>
    <property type="match status" value="1"/>
</dbReference>
<evidence type="ECO:0000256" key="2">
    <source>
        <dbReference type="ARBA" id="ARBA00009310"/>
    </source>
</evidence>
<evidence type="ECO:0000256" key="12">
    <source>
        <dbReference type="ARBA" id="ARBA00043155"/>
    </source>
</evidence>
<comment type="catalytic activity">
    <reaction evidence="14">
        <text>a 6-(alpha-D-glucosaminyl)-1-(1,2-diacyl-sn-glycero-3-phospho)-1D-myo-inositol(in) = a 6-(alpha-D-glucosaminyl)-1-(1,2-diacyl-sn-glycero-3-phospho)-1D-myo-inositol(out)</text>
        <dbReference type="Rhea" id="RHEA:71491"/>
        <dbReference type="ChEBI" id="CHEBI:57997"/>
    </reaction>
</comment>
<feature type="region of interest" description="Disordered" evidence="15">
    <location>
        <begin position="433"/>
        <end position="467"/>
    </location>
</feature>
<keyword evidence="4" id="KW-1133">Transmembrane helix</keyword>
<feature type="region of interest" description="Disordered" evidence="15">
    <location>
        <begin position="350"/>
        <end position="369"/>
    </location>
</feature>
<evidence type="ECO:0000256" key="4">
    <source>
        <dbReference type="ARBA" id="ARBA00022989"/>
    </source>
</evidence>
<dbReference type="Pfam" id="PF05602">
    <property type="entry name" value="CLPTM1"/>
    <property type="match status" value="1"/>
</dbReference>
<feature type="compositionally biased region" description="Basic and acidic residues" evidence="15">
    <location>
        <begin position="507"/>
        <end position="517"/>
    </location>
</feature>
<evidence type="ECO:0000313" key="16">
    <source>
        <dbReference type="Proteomes" id="UP000095280"/>
    </source>
</evidence>
<dbReference type="PANTHER" id="PTHR21347:SF0">
    <property type="entry name" value="LIPID SCRAMBLASE CLPTM1L"/>
    <property type="match status" value="1"/>
</dbReference>
<evidence type="ECO:0000256" key="15">
    <source>
        <dbReference type="SAM" id="MobiDB-lite"/>
    </source>
</evidence>
<evidence type="ECO:0000256" key="9">
    <source>
        <dbReference type="ARBA" id="ARBA00036810"/>
    </source>
</evidence>
<evidence type="ECO:0000256" key="5">
    <source>
        <dbReference type="ARBA" id="ARBA00023136"/>
    </source>
</evidence>
<feature type="compositionally biased region" description="Polar residues" evidence="15">
    <location>
        <begin position="31"/>
        <end position="49"/>
    </location>
</feature>
<dbReference type="GO" id="GO:0016020">
    <property type="term" value="C:membrane"/>
    <property type="evidence" value="ECO:0007669"/>
    <property type="project" value="UniProtKB-SubCell"/>
</dbReference>
<evidence type="ECO:0000256" key="14">
    <source>
        <dbReference type="ARBA" id="ARBA00093208"/>
    </source>
</evidence>
<comment type="catalytic activity">
    <reaction evidence="9">
        <text>6-(alpha-D-glucosaminyl)-(1-octadecanoyl,2-(9Z)-octadecenoyl-sn-glycero-3-phospho)-1D-myo-inositol(in) = 6-(alpha-D-glucosaminyl)-(1-octadecanoyl,2-(9Z)-octadecenoyl-sn-glycero-3-phospho)-1D-myo-inositol(out)</text>
        <dbReference type="Rhea" id="RHEA:71495"/>
        <dbReference type="ChEBI" id="CHEBI:190691"/>
    </reaction>
</comment>
<comment type="function">
    <text evidence="13">Scramblase that mediates the translocation of glucosaminylphosphatidylinositol (alpha-D-GlcN-(1-6)-(1,2-diacyl-sn-glycero-3-phospho)-1D-myo-inositol, GlcN-PI) across the endoplasmic reticulum (ER) membrane, from the cytosolic leaflet to the luminal leaflet of the ER membrane, where it participates in the biosynthesis of glycosylphosphatidylinositol (GPI). GPI is a lipid glycoconjugate involved in post-translational modification of proteins. Can also translocate 1,2-diacyl-sn-glycero-3-phospho-(1D-myo-inositol) (phosphatidylinositol or PI), as well as several other phospholipids (1,2-diacyl-sn-glycero-3-phosphocholine, 1,2-diacyl-sn-glycero-3-phosphoethanolamine), and N-acetylglucosaminylphosphatidylinositol (GlcNAc-PI) in vitro.</text>
</comment>
<feature type="region of interest" description="Disordered" evidence="15">
    <location>
        <begin position="374"/>
        <end position="398"/>
    </location>
</feature>
<evidence type="ECO:0000256" key="13">
    <source>
        <dbReference type="ARBA" id="ARBA00045827"/>
    </source>
</evidence>
<evidence type="ECO:0000256" key="6">
    <source>
        <dbReference type="ARBA" id="ARBA00024615"/>
    </source>
</evidence>
<reference evidence="17" key="1">
    <citation type="submission" date="2016-11" db="UniProtKB">
        <authorList>
            <consortium name="WormBaseParasite"/>
        </authorList>
    </citation>
    <scope>IDENTIFICATION</scope>
</reference>
<keyword evidence="3" id="KW-0812">Transmembrane</keyword>
<proteinExistence type="inferred from homology"/>
<evidence type="ECO:0000256" key="11">
    <source>
        <dbReference type="ARBA" id="ARBA00042320"/>
    </source>
</evidence>
<evidence type="ECO:0000256" key="1">
    <source>
        <dbReference type="ARBA" id="ARBA00004141"/>
    </source>
</evidence>
<protein>
    <recommendedName>
        <fullName evidence="10">Lipid scramblase CLPTM1L</fullName>
    </recommendedName>
    <alternativeName>
        <fullName evidence="12">Cisplatin resistance-related protein 9</fullName>
    </alternativeName>
    <alternativeName>
        <fullName evidence="11">Cleft lip and palate transmembrane protein 1-like protein</fullName>
    </alternativeName>
</protein>
<evidence type="ECO:0000313" key="17">
    <source>
        <dbReference type="WBParaSite" id="maker-unitig_37897-snap-gene-0.2-mRNA-1"/>
    </source>
</evidence>
<comment type="subcellular location">
    <subcellularLocation>
        <location evidence="1">Membrane</location>
        <topology evidence="1">Multi-pass membrane protein</topology>
    </subcellularLocation>
</comment>
<organism evidence="16 17">
    <name type="scientific">Macrostomum lignano</name>
    <dbReference type="NCBI Taxonomy" id="282301"/>
    <lineage>
        <taxon>Eukaryota</taxon>
        <taxon>Metazoa</taxon>
        <taxon>Spiralia</taxon>
        <taxon>Lophotrochozoa</taxon>
        <taxon>Platyhelminthes</taxon>
        <taxon>Rhabditophora</taxon>
        <taxon>Macrostomorpha</taxon>
        <taxon>Macrostomida</taxon>
        <taxon>Macrostomidae</taxon>
        <taxon>Macrostomum</taxon>
    </lineage>
</organism>
<evidence type="ECO:0000256" key="10">
    <source>
        <dbReference type="ARBA" id="ARBA00040905"/>
    </source>
</evidence>
<comment type="catalytic activity">
    <reaction evidence="7">
        <text>a 1,2-diacyl-sn-glycero-3-phosphocholine(in) = a 1,2-diacyl-sn-glycero-3-phosphocholine(out)</text>
        <dbReference type="Rhea" id="RHEA:38571"/>
        <dbReference type="ChEBI" id="CHEBI:57643"/>
    </reaction>
</comment>
<comment type="similarity">
    <text evidence="2">Belongs to the CLPTM1 family.</text>
</comment>
<evidence type="ECO:0000256" key="8">
    <source>
        <dbReference type="ARBA" id="ARBA00035895"/>
    </source>
</evidence>
<evidence type="ECO:0000256" key="7">
    <source>
        <dbReference type="ARBA" id="ARBA00024631"/>
    </source>
</evidence>
<keyword evidence="5" id="KW-0472">Membrane</keyword>
<dbReference type="InterPro" id="IPR008429">
    <property type="entry name" value="CLPTM1"/>
</dbReference>